<proteinExistence type="predicted"/>
<name>A0A3B0XK25_9ZZZZ</name>
<accession>A0A3B0XK25</accession>
<protein>
    <submittedName>
        <fullName evidence="1">Uncharacterized protein</fullName>
    </submittedName>
</protein>
<reference evidence="1" key="1">
    <citation type="submission" date="2018-06" db="EMBL/GenBank/DDBJ databases">
        <authorList>
            <person name="Zhirakovskaya E."/>
        </authorList>
    </citation>
    <scope>NUCLEOTIDE SEQUENCE</scope>
</reference>
<dbReference type="EMBL" id="UOFF01000221">
    <property type="protein sequence ID" value="VAW56394.1"/>
    <property type="molecule type" value="Genomic_DNA"/>
</dbReference>
<dbReference type="AlphaFoldDB" id="A0A3B0XK25"/>
<evidence type="ECO:0000313" key="1">
    <source>
        <dbReference type="EMBL" id="VAW56394.1"/>
    </source>
</evidence>
<gene>
    <name evidence="1" type="ORF">MNBD_GAMMA07-2738</name>
</gene>
<organism evidence="1">
    <name type="scientific">hydrothermal vent metagenome</name>
    <dbReference type="NCBI Taxonomy" id="652676"/>
    <lineage>
        <taxon>unclassified sequences</taxon>
        <taxon>metagenomes</taxon>
        <taxon>ecological metagenomes</taxon>
    </lineage>
</organism>
<sequence length="77" mass="8258">MTATVILSFVVGINSGVISKLSRCTKHTKPVKKYLLIIAVRRSPLLIRLLVNAKIFVAVLGASNDTFACASKSQTPS</sequence>